<dbReference type="Proteomes" id="UP000801428">
    <property type="component" value="Unassembled WGS sequence"/>
</dbReference>
<organism evidence="2 3">
    <name type="scientific">Curvularia kusanoi</name>
    <name type="common">Cochliobolus kusanoi</name>
    <dbReference type="NCBI Taxonomy" id="90978"/>
    <lineage>
        <taxon>Eukaryota</taxon>
        <taxon>Fungi</taxon>
        <taxon>Dikarya</taxon>
        <taxon>Ascomycota</taxon>
        <taxon>Pezizomycotina</taxon>
        <taxon>Dothideomycetes</taxon>
        <taxon>Pleosporomycetidae</taxon>
        <taxon>Pleosporales</taxon>
        <taxon>Pleosporineae</taxon>
        <taxon>Pleosporaceae</taxon>
        <taxon>Curvularia</taxon>
    </lineage>
</organism>
<feature type="transmembrane region" description="Helical" evidence="1">
    <location>
        <begin position="337"/>
        <end position="354"/>
    </location>
</feature>
<proteinExistence type="predicted"/>
<sequence length="468" mass="52888">MSHVQSTDQRYTWGSENDLFPRRLNSTHILNFDSPNKVSDLQSLDEQMTVWDPKKGNRYIWPVKINPFGMDLSQAQETVLWSSIQPFSDENNRSCVVTLPTTLSALQIQYQGDSKQSGAANASMALRTIQPLVSVTCYHVETGSLDEWIHYTMRNGSAHRLVKLSEVYRNISWGTKYQDAAVPVWMVIPDNDEMLLGIFVTKDPTVENRDLYFFTSCTISSYWRVVDTSSYEIQDALRMRLMVKRPDLTSTGPSAGTLRMTSDLLPISIDPTGIEFLYTKNLTYTLRYDDYSPIGLAAVWIAALAELPLMQYRFSLNHDTNDIYMVNKSQVDQHTPLLSYVITITLHGLGYGSADVASKLAVAVIMAYCLISLCFIAYIIFTGHTSIAWDSAMELIVLALHSKEPDDLGHVSVGLDSMDTFGKSVGIRVSTVPIEDTGEKRERLELVFEHDQDLKQRNLTKVVRNRAY</sequence>
<dbReference type="OrthoDB" id="5342924at2759"/>
<feature type="transmembrane region" description="Helical" evidence="1">
    <location>
        <begin position="360"/>
        <end position="381"/>
    </location>
</feature>
<gene>
    <name evidence="2" type="ORF">E8E13_001181</name>
</gene>
<comment type="caution">
    <text evidence="2">The sequence shown here is derived from an EMBL/GenBank/DDBJ whole genome shotgun (WGS) entry which is preliminary data.</text>
</comment>
<accession>A0A9P4TLU8</accession>
<protein>
    <submittedName>
        <fullName evidence="2">Uncharacterized protein</fullName>
    </submittedName>
</protein>
<evidence type="ECO:0000313" key="3">
    <source>
        <dbReference type="Proteomes" id="UP000801428"/>
    </source>
</evidence>
<dbReference type="EMBL" id="SWKU01000003">
    <property type="protein sequence ID" value="KAF3008402.1"/>
    <property type="molecule type" value="Genomic_DNA"/>
</dbReference>
<keyword evidence="1" id="KW-1133">Transmembrane helix</keyword>
<reference evidence="2" key="1">
    <citation type="submission" date="2019-04" db="EMBL/GenBank/DDBJ databases">
        <title>Sequencing of skin fungus with MAO and IRED activity.</title>
        <authorList>
            <person name="Marsaioli A.J."/>
            <person name="Bonatto J.M.C."/>
            <person name="Reis Junior O."/>
        </authorList>
    </citation>
    <scope>NUCLEOTIDE SEQUENCE</scope>
    <source>
        <strain evidence="2">30M1</strain>
    </source>
</reference>
<feature type="transmembrane region" description="Helical" evidence="1">
    <location>
        <begin position="291"/>
        <end position="309"/>
    </location>
</feature>
<dbReference type="AlphaFoldDB" id="A0A9P4TLU8"/>
<evidence type="ECO:0000313" key="2">
    <source>
        <dbReference type="EMBL" id="KAF3008402.1"/>
    </source>
</evidence>
<name>A0A9P4TLU8_CURKU</name>
<evidence type="ECO:0000256" key="1">
    <source>
        <dbReference type="SAM" id="Phobius"/>
    </source>
</evidence>
<keyword evidence="1" id="KW-0472">Membrane</keyword>
<keyword evidence="1" id="KW-0812">Transmembrane</keyword>
<keyword evidence="3" id="KW-1185">Reference proteome</keyword>